<dbReference type="Gene3D" id="2.60.40.3500">
    <property type="match status" value="1"/>
</dbReference>
<evidence type="ECO:0000256" key="9">
    <source>
        <dbReference type="SAM" id="MobiDB-lite"/>
    </source>
</evidence>
<dbReference type="KEGG" id="aba:Acid345_1473"/>
<dbReference type="OrthoDB" id="9779724at2"/>
<feature type="chain" id="PRO_5004191176" evidence="10">
    <location>
        <begin position="23"/>
        <end position="808"/>
    </location>
</feature>
<organism evidence="12 13">
    <name type="scientific">Koribacter versatilis (strain Ellin345)</name>
    <dbReference type="NCBI Taxonomy" id="204669"/>
    <lineage>
        <taxon>Bacteria</taxon>
        <taxon>Pseudomonadati</taxon>
        <taxon>Acidobacteriota</taxon>
        <taxon>Terriglobia</taxon>
        <taxon>Terriglobales</taxon>
        <taxon>Candidatus Korobacteraceae</taxon>
        <taxon>Candidatus Korobacter</taxon>
    </lineage>
</organism>
<keyword evidence="3 10" id="KW-0732">Signal</keyword>
<evidence type="ECO:0000256" key="8">
    <source>
        <dbReference type="RuleBase" id="RU004004"/>
    </source>
</evidence>
<keyword evidence="13" id="KW-1185">Reference proteome</keyword>
<name>Q1IRM5_KORVE</name>
<sequence length="808" mass="85150">MRLKQLLGVSVTLLALAGAAAAAGSQLTNVNVASEGTSTVVTLHTTGAFTHNEYRPADNLMLVDLTGVSAGQLQERMRNLDAASVKSYRVLTYTGTSGTEVTRVELALVPGAAVEVDKKDADLTLKISGGEVAAAAPVRAPAAAPVAPAPVATATAAPAANTTPVMIRQVNVTRGANGMEVAISPRTAAAPITQTLSGPDRLVIDLPNAIPAVRTKQIAVNSSDIKGVRISRYQENPPVTRIVVDMTSAHDFQLVPGEKELVVKLTPSMAKAAPAPVVESKPAATEVAKADAPAAIPAAAPAATDTKPTATPAPSFVMVDAQNPVNVPKPAPAVRSLEAASVMATTIAKDKVDNVLPPTASEAPAGAVNLAQEQQTQQHSAQPASGPRYTGEPISVNLKDVDLKDFFRLIHEISGLNVVLDPSVKGTVTLVLDDVPWDQALDIVLRNNGLDRQLDGNVLRIASIETLRTEAVARRQQLEAQALAVDKVTVTRFLSYARSADLVPTLKKFLSARGDIIADGRMNALVISDIPGVIPSLDRLISQLDRKTQEVEIEARVVAATRTFVRELGIQLGGGWGGASTSVSGNPNAGFGSTNFKNPAGQPITGAPFPISTTGAFPLFTNFQVLNPTAGLELINIGHSYGLDLYLSAAEQRGLLKILSRPRVVTQNNVTALVRQGFRLPVVTLSQLNGPPTVTYVDAFLRLTVTPQITVENTIFLAVDVENTTPDFTRTVLGNPILLTQQTTTQVLVTDGGTVTIGGVVQTQNTLTSQEVPILGDIPILKYLFMHKTTNTQTQELIFFITPKIVQT</sequence>
<dbReference type="EMBL" id="CP000360">
    <property type="protein sequence ID" value="ABF40475.1"/>
    <property type="molecule type" value="Genomic_DNA"/>
</dbReference>
<dbReference type="InterPro" id="IPR004846">
    <property type="entry name" value="T2SS/T3SS_dom"/>
</dbReference>
<evidence type="ECO:0000259" key="11">
    <source>
        <dbReference type="SMART" id="SM00965"/>
    </source>
</evidence>
<feature type="domain" description="Secretin/TonB short N-terminal" evidence="11">
    <location>
        <begin position="416"/>
        <end position="464"/>
    </location>
</feature>
<evidence type="ECO:0000256" key="4">
    <source>
        <dbReference type="ARBA" id="ARBA00022927"/>
    </source>
</evidence>
<accession>Q1IRM5</accession>
<dbReference type="InterPro" id="IPR011662">
    <property type="entry name" value="Secretin/TonB_short_N"/>
</dbReference>
<dbReference type="GO" id="GO:0009279">
    <property type="term" value="C:cell outer membrane"/>
    <property type="evidence" value="ECO:0007669"/>
    <property type="project" value="UniProtKB-SubCell"/>
</dbReference>
<dbReference type="InterPro" id="IPR038591">
    <property type="entry name" value="NolW-like_sf"/>
</dbReference>
<keyword evidence="5" id="KW-0472">Membrane</keyword>
<proteinExistence type="inferred from homology"/>
<evidence type="ECO:0000256" key="3">
    <source>
        <dbReference type="ARBA" id="ARBA00022729"/>
    </source>
</evidence>
<dbReference type="PANTHER" id="PTHR30604:SF1">
    <property type="entry name" value="DNA UTILIZATION PROTEIN HOFQ"/>
    <property type="match status" value="1"/>
</dbReference>
<dbReference type="Pfam" id="PF07660">
    <property type="entry name" value="STN"/>
    <property type="match status" value="1"/>
</dbReference>
<evidence type="ECO:0000256" key="10">
    <source>
        <dbReference type="SAM" id="SignalP"/>
    </source>
</evidence>
<dbReference type="PANTHER" id="PTHR30604">
    <property type="entry name" value="PROTEIN TRANSPORT PROTEIN HOFQ"/>
    <property type="match status" value="1"/>
</dbReference>
<dbReference type="PRINTS" id="PR00811">
    <property type="entry name" value="BCTERIALGSPD"/>
</dbReference>
<feature type="signal peptide" evidence="10">
    <location>
        <begin position="1"/>
        <end position="22"/>
    </location>
</feature>
<dbReference type="Gene3D" id="3.30.1370.120">
    <property type="match status" value="1"/>
</dbReference>
<keyword evidence="6" id="KW-0998">Cell outer membrane</keyword>
<dbReference type="GO" id="GO:0009306">
    <property type="term" value="P:protein secretion"/>
    <property type="evidence" value="ECO:0007669"/>
    <property type="project" value="InterPro"/>
</dbReference>
<evidence type="ECO:0000256" key="2">
    <source>
        <dbReference type="ARBA" id="ARBA00022448"/>
    </source>
</evidence>
<dbReference type="InterPro" id="IPR021731">
    <property type="entry name" value="AMIN_dom"/>
</dbReference>
<feature type="compositionally biased region" description="Low complexity" evidence="9">
    <location>
        <begin position="371"/>
        <end position="384"/>
    </location>
</feature>
<dbReference type="Pfam" id="PF00263">
    <property type="entry name" value="Secretin"/>
    <property type="match status" value="1"/>
</dbReference>
<evidence type="ECO:0000256" key="1">
    <source>
        <dbReference type="ARBA" id="ARBA00004370"/>
    </source>
</evidence>
<dbReference type="SMART" id="SM00965">
    <property type="entry name" value="STN"/>
    <property type="match status" value="1"/>
</dbReference>
<dbReference type="STRING" id="204669.Acid345_1473"/>
<dbReference type="EnsemblBacteria" id="ABF40475">
    <property type="protein sequence ID" value="ABF40475"/>
    <property type="gene ID" value="Acid345_1473"/>
</dbReference>
<dbReference type="HOGENOM" id="CLU_006756_0_2_0"/>
<dbReference type="AlphaFoldDB" id="Q1IRM5"/>
<feature type="region of interest" description="Disordered" evidence="9">
    <location>
        <begin position="371"/>
        <end position="391"/>
    </location>
</feature>
<evidence type="ECO:0000256" key="5">
    <source>
        <dbReference type="ARBA" id="ARBA00023136"/>
    </source>
</evidence>
<dbReference type="InterPro" id="IPR051808">
    <property type="entry name" value="Type_IV_pilus_biogenesis"/>
</dbReference>
<evidence type="ECO:0000313" key="13">
    <source>
        <dbReference type="Proteomes" id="UP000002432"/>
    </source>
</evidence>
<dbReference type="eggNOG" id="COG4796">
    <property type="taxonomic scope" value="Bacteria"/>
</dbReference>
<evidence type="ECO:0000313" key="12">
    <source>
        <dbReference type="EMBL" id="ABF40475.1"/>
    </source>
</evidence>
<keyword evidence="2 8" id="KW-0813">Transport</keyword>
<dbReference type="NCBIfam" id="TIGR02515">
    <property type="entry name" value="IV_pilus_PilQ"/>
    <property type="match status" value="1"/>
</dbReference>
<protein>
    <submittedName>
        <fullName evidence="12">Type II and III secretion system protein</fullName>
    </submittedName>
</protein>
<comment type="subcellular location">
    <subcellularLocation>
        <location evidence="8">Cell outer membrane</location>
    </subcellularLocation>
    <subcellularLocation>
        <location evidence="1">Membrane</location>
    </subcellularLocation>
</comment>
<dbReference type="Gene3D" id="3.30.1370.130">
    <property type="match status" value="1"/>
</dbReference>
<dbReference type="RefSeq" id="WP_011522277.1">
    <property type="nucleotide sequence ID" value="NC_008009.1"/>
</dbReference>
<dbReference type="InterPro" id="IPR001775">
    <property type="entry name" value="GspD/PilQ"/>
</dbReference>
<dbReference type="InterPro" id="IPR013355">
    <property type="entry name" value="Pilus_4_PilQ"/>
</dbReference>
<dbReference type="Pfam" id="PF11741">
    <property type="entry name" value="AMIN"/>
    <property type="match status" value="1"/>
</dbReference>
<dbReference type="Proteomes" id="UP000002432">
    <property type="component" value="Chromosome"/>
</dbReference>
<keyword evidence="4" id="KW-0653">Protein transport</keyword>
<evidence type="ECO:0000256" key="7">
    <source>
        <dbReference type="RuleBase" id="RU004003"/>
    </source>
</evidence>
<dbReference type="Pfam" id="PF03958">
    <property type="entry name" value="Secretin_N"/>
    <property type="match status" value="1"/>
</dbReference>
<comment type="similarity">
    <text evidence="7">Belongs to the bacterial secretin family.</text>
</comment>
<gene>
    <name evidence="12" type="ordered locus">Acid345_1473</name>
</gene>
<dbReference type="InterPro" id="IPR005644">
    <property type="entry name" value="NolW-like"/>
</dbReference>
<evidence type="ECO:0000256" key="6">
    <source>
        <dbReference type="ARBA" id="ARBA00023237"/>
    </source>
</evidence>
<reference evidence="12 13" key="1">
    <citation type="journal article" date="2009" name="Appl. Environ. Microbiol.">
        <title>Three genomes from the phylum Acidobacteria provide insight into the lifestyles of these microorganisms in soils.</title>
        <authorList>
            <person name="Ward N.L."/>
            <person name="Challacombe J.F."/>
            <person name="Janssen P.H."/>
            <person name="Henrissat B."/>
            <person name="Coutinho P.M."/>
            <person name="Wu M."/>
            <person name="Xie G."/>
            <person name="Haft D.H."/>
            <person name="Sait M."/>
            <person name="Badger J."/>
            <person name="Barabote R.D."/>
            <person name="Bradley B."/>
            <person name="Brettin T.S."/>
            <person name="Brinkac L.M."/>
            <person name="Bruce D."/>
            <person name="Creasy T."/>
            <person name="Daugherty S.C."/>
            <person name="Davidsen T.M."/>
            <person name="DeBoy R.T."/>
            <person name="Detter J.C."/>
            <person name="Dodson R.J."/>
            <person name="Durkin A.S."/>
            <person name="Ganapathy A."/>
            <person name="Gwinn-Giglio M."/>
            <person name="Han C.S."/>
            <person name="Khouri H."/>
            <person name="Kiss H."/>
            <person name="Kothari S.P."/>
            <person name="Madupu R."/>
            <person name="Nelson K.E."/>
            <person name="Nelson W.C."/>
            <person name="Paulsen I."/>
            <person name="Penn K."/>
            <person name="Ren Q."/>
            <person name="Rosovitz M.J."/>
            <person name="Selengut J.D."/>
            <person name="Shrivastava S."/>
            <person name="Sullivan S.A."/>
            <person name="Tapia R."/>
            <person name="Thompson L.S."/>
            <person name="Watkins K.L."/>
            <person name="Yang Q."/>
            <person name="Yu C."/>
            <person name="Zafar N."/>
            <person name="Zhou L."/>
            <person name="Kuske C.R."/>
        </authorList>
    </citation>
    <scope>NUCLEOTIDE SEQUENCE [LARGE SCALE GENOMIC DNA]</scope>
    <source>
        <strain evidence="12 13">Ellin345</strain>
    </source>
</reference>